<dbReference type="Gene3D" id="3.30.420.380">
    <property type="match status" value="1"/>
</dbReference>
<sequence>MERLLRLFPVNTVLVIEMNSMLLKKNKTVTDELLISLAAQAGEPVHWYHQPCQGNAQEGALADETALHELLPLATTSQITLLIPAKNVLFNTITFNGKYRRQHLSALAWQLESFCPGDVEQLHLTVLQRHGTQFSVAAIDKNLLQQWLGWLRSAGLTASRALPDVLALPIPTAGWTAARFKDSWLMRQSPERGFSADDEELGFILGRYLTLPAILSYSPRPDSESTWLQKTVQPIWPLLAQGVQKNTINLLHGDFTPPRTTKPRGNKLLAVLAACYLLTFAVEPGLSGYRAQQQAEQIQQKTHQLYLNNFPGAAAPKQWVQGINQQIDQLEKSITPPGLLEQLRIAMPVLQSLSGVKTQAMEWQDETLVLTFNLAEQELLPRIQRQYSSKISITTHAMDRQHTLLTVKGANNDDKD</sequence>
<dbReference type="NCBIfam" id="TIGR01709">
    <property type="entry name" value="typeII_sec_gspL"/>
    <property type="match status" value="1"/>
</dbReference>
<dbReference type="PIRSF" id="PIRSF015761">
    <property type="entry name" value="Protein_L"/>
    <property type="match status" value="1"/>
</dbReference>
<keyword evidence="5" id="KW-0997">Cell inner membrane</keyword>
<evidence type="ECO:0000313" key="13">
    <source>
        <dbReference type="EMBL" id="CNL78682.1"/>
    </source>
</evidence>
<dbReference type="GO" id="GO:0015627">
    <property type="term" value="C:type II protein secretion system complex"/>
    <property type="evidence" value="ECO:0007669"/>
    <property type="project" value="InterPro"/>
</dbReference>
<dbReference type="EMBL" id="CQEJ01000036">
    <property type="protein sequence ID" value="CNL78682.1"/>
    <property type="molecule type" value="Genomic_DNA"/>
</dbReference>
<evidence type="ECO:0000256" key="6">
    <source>
        <dbReference type="ARBA" id="ARBA00022692"/>
    </source>
</evidence>
<comment type="subcellular location">
    <subcellularLocation>
        <location evidence="1">Cell inner membrane</location>
        <topology evidence="1">Single-pass membrane protein</topology>
    </subcellularLocation>
</comment>
<dbReference type="InterPro" id="IPR007812">
    <property type="entry name" value="T2SS_protein-GspL"/>
</dbReference>
<evidence type="ECO:0000313" key="14">
    <source>
        <dbReference type="Proteomes" id="UP000041595"/>
    </source>
</evidence>
<evidence type="ECO:0000259" key="12">
    <source>
        <dbReference type="Pfam" id="PF12693"/>
    </source>
</evidence>
<feature type="domain" description="GspL periplasmic" evidence="12">
    <location>
        <begin position="267"/>
        <end position="373"/>
    </location>
</feature>
<name>A0A0T9UX17_YERAL</name>
<dbReference type="InterPro" id="IPR043129">
    <property type="entry name" value="ATPase_NBD"/>
</dbReference>
<dbReference type="GO" id="GO:0015628">
    <property type="term" value="P:protein secretion by the type II secretion system"/>
    <property type="evidence" value="ECO:0007669"/>
    <property type="project" value="InterPro"/>
</dbReference>
<dbReference type="GO" id="GO:0009276">
    <property type="term" value="C:Gram-negative-bacterium-type cell wall"/>
    <property type="evidence" value="ECO:0007669"/>
    <property type="project" value="InterPro"/>
</dbReference>
<dbReference type="Proteomes" id="UP000041595">
    <property type="component" value="Unassembled WGS sequence"/>
</dbReference>
<dbReference type="SUPFAM" id="SSF53067">
    <property type="entry name" value="Actin-like ATPase domain"/>
    <property type="match status" value="2"/>
</dbReference>
<protein>
    <recommendedName>
        <fullName evidence="10">Type II secretion system protein L</fullName>
        <shortName evidence="10">T2SS protein L</shortName>
    </recommendedName>
</protein>
<organism evidence="13 14">
    <name type="scientific">Yersinia aldovae</name>
    <dbReference type="NCBI Taxonomy" id="29483"/>
    <lineage>
        <taxon>Bacteria</taxon>
        <taxon>Pseudomonadati</taxon>
        <taxon>Pseudomonadota</taxon>
        <taxon>Gammaproteobacteria</taxon>
        <taxon>Enterobacterales</taxon>
        <taxon>Yersiniaceae</taxon>
        <taxon>Yersinia</taxon>
    </lineage>
</organism>
<dbReference type="CDD" id="cd24017">
    <property type="entry name" value="ASKHA_T2SSL_N"/>
    <property type="match status" value="1"/>
</dbReference>
<accession>A0A0T9UX17</accession>
<reference evidence="13 14" key="1">
    <citation type="submission" date="2015-03" db="EMBL/GenBank/DDBJ databases">
        <authorList>
            <person name="Murphy D."/>
        </authorList>
    </citation>
    <scope>NUCLEOTIDE SEQUENCE [LARGE SCALE GENOMIC DNA]</scope>
    <source>
        <strain evidence="13 14">IP06005</strain>
    </source>
</reference>
<keyword evidence="6" id="KW-0812">Transmembrane</keyword>
<evidence type="ECO:0000256" key="2">
    <source>
        <dbReference type="ARBA" id="ARBA00005318"/>
    </source>
</evidence>
<dbReference type="AlphaFoldDB" id="A0A0T9UX17"/>
<keyword evidence="8" id="KW-1133">Transmembrane helix</keyword>
<keyword evidence="4" id="KW-1003">Cell membrane</keyword>
<feature type="domain" description="GspL cytoplasmic actin-ATPase-like" evidence="11">
    <location>
        <begin position="33"/>
        <end position="257"/>
    </location>
</feature>
<evidence type="ECO:0000256" key="1">
    <source>
        <dbReference type="ARBA" id="ARBA00004377"/>
    </source>
</evidence>
<dbReference type="eggNOG" id="COG3297">
    <property type="taxonomic scope" value="Bacteria"/>
</dbReference>
<comment type="function">
    <text evidence="10">Inner membrane component of the type II secretion system required for the energy-dependent secretion of extracellular factors such as proteases and toxins from the periplasm.</text>
</comment>
<evidence type="ECO:0000256" key="4">
    <source>
        <dbReference type="ARBA" id="ARBA00022475"/>
    </source>
</evidence>
<evidence type="ECO:0000256" key="10">
    <source>
        <dbReference type="PIRNR" id="PIRNR015761"/>
    </source>
</evidence>
<keyword evidence="9" id="KW-0472">Membrane</keyword>
<evidence type="ECO:0000259" key="11">
    <source>
        <dbReference type="Pfam" id="PF05134"/>
    </source>
</evidence>
<evidence type="ECO:0000256" key="3">
    <source>
        <dbReference type="ARBA" id="ARBA00022448"/>
    </source>
</evidence>
<keyword evidence="3 10" id="KW-0813">Transport</keyword>
<evidence type="ECO:0000256" key="5">
    <source>
        <dbReference type="ARBA" id="ARBA00022519"/>
    </source>
</evidence>
<dbReference type="InterPro" id="IPR024230">
    <property type="entry name" value="GspL_cyto_dom"/>
</dbReference>
<comment type="similarity">
    <text evidence="2 10">Belongs to the GSP L family.</text>
</comment>
<gene>
    <name evidence="13" type="primary">yst1L</name>
    <name evidence="13" type="ORF">ERS137965_03936</name>
</gene>
<evidence type="ECO:0000256" key="7">
    <source>
        <dbReference type="ARBA" id="ARBA00022927"/>
    </source>
</evidence>
<dbReference type="Pfam" id="PF12693">
    <property type="entry name" value="GspL_C"/>
    <property type="match status" value="1"/>
</dbReference>
<keyword evidence="7 10" id="KW-0653">Protein transport</keyword>
<proteinExistence type="inferred from homology"/>
<dbReference type="InterPro" id="IPR025691">
    <property type="entry name" value="GspL_pp_dom"/>
</dbReference>
<dbReference type="Pfam" id="PF05134">
    <property type="entry name" value="T2SSL"/>
    <property type="match status" value="1"/>
</dbReference>
<dbReference type="Gene3D" id="3.30.420.370">
    <property type="match status" value="1"/>
</dbReference>
<evidence type="ECO:0000256" key="9">
    <source>
        <dbReference type="ARBA" id="ARBA00023136"/>
    </source>
</evidence>
<evidence type="ECO:0000256" key="8">
    <source>
        <dbReference type="ARBA" id="ARBA00022989"/>
    </source>
</evidence>